<keyword evidence="1" id="KW-0175">Coiled coil</keyword>
<protein>
    <submittedName>
        <fullName evidence="2">Uncharacterized protein</fullName>
    </submittedName>
</protein>
<evidence type="ECO:0000256" key="1">
    <source>
        <dbReference type="SAM" id="Coils"/>
    </source>
</evidence>
<proteinExistence type="predicted"/>
<accession>A0A0L7QJT7</accession>
<evidence type="ECO:0000313" key="2">
    <source>
        <dbReference type="EMBL" id="KOC58892.1"/>
    </source>
</evidence>
<dbReference type="OrthoDB" id="6350415at2759"/>
<gene>
    <name evidence="2" type="ORF">WH47_01416</name>
</gene>
<keyword evidence="3" id="KW-1185">Reference proteome</keyword>
<evidence type="ECO:0000313" key="3">
    <source>
        <dbReference type="Proteomes" id="UP000053825"/>
    </source>
</evidence>
<organism evidence="2 3">
    <name type="scientific">Habropoda laboriosa</name>
    <dbReference type="NCBI Taxonomy" id="597456"/>
    <lineage>
        <taxon>Eukaryota</taxon>
        <taxon>Metazoa</taxon>
        <taxon>Ecdysozoa</taxon>
        <taxon>Arthropoda</taxon>
        <taxon>Hexapoda</taxon>
        <taxon>Insecta</taxon>
        <taxon>Pterygota</taxon>
        <taxon>Neoptera</taxon>
        <taxon>Endopterygota</taxon>
        <taxon>Hymenoptera</taxon>
        <taxon>Apocrita</taxon>
        <taxon>Aculeata</taxon>
        <taxon>Apoidea</taxon>
        <taxon>Anthophila</taxon>
        <taxon>Apidae</taxon>
        <taxon>Habropoda</taxon>
    </lineage>
</organism>
<name>A0A0L7QJT7_9HYME</name>
<reference evidence="2 3" key="1">
    <citation type="submission" date="2015-07" db="EMBL/GenBank/DDBJ databases">
        <title>The genome of Habropoda laboriosa.</title>
        <authorList>
            <person name="Pan H."/>
            <person name="Kapheim K."/>
        </authorList>
    </citation>
    <scope>NUCLEOTIDE SEQUENCE [LARGE SCALE GENOMIC DNA]</scope>
    <source>
        <strain evidence="2">0110345459</strain>
    </source>
</reference>
<feature type="coiled-coil region" evidence="1">
    <location>
        <begin position="133"/>
        <end position="174"/>
    </location>
</feature>
<dbReference type="EMBL" id="KQ415041">
    <property type="protein sequence ID" value="KOC58892.1"/>
    <property type="molecule type" value="Genomic_DNA"/>
</dbReference>
<dbReference type="Proteomes" id="UP000053825">
    <property type="component" value="Unassembled WGS sequence"/>
</dbReference>
<dbReference type="AlphaFoldDB" id="A0A0L7QJT7"/>
<sequence length="195" mass="22763">MNSFDITTESNQNISKFLNAEYNCTAIDKTTGESCGETETLKIIDEFQKLYETRIENVDREFQSEFEQVCMKLKISKEWIKNLREQNIMLVQVVEDLEQAACNRVKLLEQKLEHSSILMSGNMSNSLHTEKIINTLSNRVNDLEKDEGCLQQKVEFLQSDIRGLLELIRRAVQENHWNLDDIKFFEIQPSDIPIK</sequence>